<gene>
    <name evidence="1" type="ORF">H5410_050450</name>
</gene>
<reference evidence="1 2" key="1">
    <citation type="submission" date="2020-09" db="EMBL/GenBank/DDBJ databases">
        <title>De no assembly of potato wild relative species, Solanum commersonii.</title>
        <authorList>
            <person name="Cho K."/>
        </authorList>
    </citation>
    <scope>NUCLEOTIDE SEQUENCE [LARGE SCALE GENOMIC DNA]</scope>
    <source>
        <strain evidence="1">LZ3.2</strain>
        <tissue evidence="1">Leaf</tissue>
    </source>
</reference>
<keyword evidence="2" id="KW-1185">Reference proteome</keyword>
<accession>A0A9J5WWT8</accession>
<organism evidence="1 2">
    <name type="scientific">Solanum commersonii</name>
    <name type="common">Commerson's wild potato</name>
    <name type="synonym">Commerson's nightshade</name>
    <dbReference type="NCBI Taxonomy" id="4109"/>
    <lineage>
        <taxon>Eukaryota</taxon>
        <taxon>Viridiplantae</taxon>
        <taxon>Streptophyta</taxon>
        <taxon>Embryophyta</taxon>
        <taxon>Tracheophyta</taxon>
        <taxon>Spermatophyta</taxon>
        <taxon>Magnoliopsida</taxon>
        <taxon>eudicotyledons</taxon>
        <taxon>Gunneridae</taxon>
        <taxon>Pentapetalae</taxon>
        <taxon>asterids</taxon>
        <taxon>lamiids</taxon>
        <taxon>Solanales</taxon>
        <taxon>Solanaceae</taxon>
        <taxon>Solanoideae</taxon>
        <taxon>Solaneae</taxon>
        <taxon>Solanum</taxon>
    </lineage>
</organism>
<dbReference type="EMBL" id="JACXVP010000010">
    <property type="protein sequence ID" value="KAG5579823.1"/>
    <property type="molecule type" value="Genomic_DNA"/>
</dbReference>
<comment type="caution">
    <text evidence="1">The sequence shown here is derived from an EMBL/GenBank/DDBJ whole genome shotgun (WGS) entry which is preliminary data.</text>
</comment>
<dbReference type="Proteomes" id="UP000824120">
    <property type="component" value="Chromosome 10"/>
</dbReference>
<dbReference type="AlphaFoldDB" id="A0A9J5WWT8"/>
<dbReference type="OrthoDB" id="1318747at2759"/>
<evidence type="ECO:0000313" key="1">
    <source>
        <dbReference type="EMBL" id="KAG5579823.1"/>
    </source>
</evidence>
<proteinExistence type="predicted"/>
<protein>
    <submittedName>
        <fullName evidence="1">Uncharacterized protein</fullName>
    </submittedName>
</protein>
<evidence type="ECO:0000313" key="2">
    <source>
        <dbReference type="Proteomes" id="UP000824120"/>
    </source>
</evidence>
<name>A0A9J5WWT8_SOLCO</name>
<sequence length="422" mass="47396">MINSSSSSKLPISQEIKTPNLFNFSIPSPEKYLSTPFCGVGETDESNTPHTEVAVSPVLKSGEVLSCSPTLVLFGDKYENFEARSVVKPSLGTPSKELEVMSRVVSSTMSERLFERDLPKGKGPESNILAAVEKLEEEEEETFLVWRRKRVRGANTLTIVVPDLEAVDVVHETKLDNEPTRSERERKIKGKGEMVESYTKGDKKKYATRGAVQKIMGSVIAANQIQIEKIRKIRRDGHVPKEPTSTPLHIGSSETDSDDIIRLVFKRKKEAEIEWVRAKGGHKSVKKAPVKKESVIKQATVKLKPVNGPSPFVQKPVEQEVLTREECIVEMEKQKVLNGRVFDPKIHTEFGMSTPFDFGSLQGWDHLFEAPSPYLHKTEVREFYYKMKLLSDGEIKTTMRGVDISLNDEILGINLSVPDPVY</sequence>